<sequence>VLALSQLGLKAPVTDEQIRRRYKELVMQHHPDRGGNEQQLQALNQAMAVLKTGF</sequence>
<dbReference type="SMART" id="SM00271">
    <property type="entry name" value="DnaJ"/>
    <property type="match status" value="1"/>
</dbReference>
<proteinExistence type="predicted"/>
<name>A0A3B0YZR1_9ZZZZ</name>
<dbReference type="EMBL" id="UOFP01000144">
    <property type="protein sequence ID" value="VAW86545.1"/>
    <property type="molecule type" value="Genomic_DNA"/>
</dbReference>
<dbReference type="InterPro" id="IPR001623">
    <property type="entry name" value="DnaJ_domain"/>
</dbReference>
<gene>
    <name evidence="2" type="ORF">MNBD_GAMMA18-476</name>
</gene>
<accession>A0A3B0YZR1</accession>
<dbReference type="Gene3D" id="1.10.287.110">
    <property type="entry name" value="DnaJ domain"/>
    <property type="match status" value="1"/>
</dbReference>
<dbReference type="AlphaFoldDB" id="A0A3B0YZR1"/>
<evidence type="ECO:0000259" key="1">
    <source>
        <dbReference type="PROSITE" id="PS50076"/>
    </source>
</evidence>
<dbReference type="Pfam" id="PF00226">
    <property type="entry name" value="DnaJ"/>
    <property type="match status" value="1"/>
</dbReference>
<feature type="non-terminal residue" evidence="2">
    <location>
        <position position="1"/>
    </location>
</feature>
<dbReference type="CDD" id="cd06257">
    <property type="entry name" value="DnaJ"/>
    <property type="match status" value="1"/>
</dbReference>
<dbReference type="InterPro" id="IPR036869">
    <property type="entry name" value="J_dom_sf"/>
</dbReference>
<dbReference type="SUPFAM" id="SSF46565">
    <property type="entry name" value="Chaperone J-domain"/>
    <property type="match status" value="1"/>
</dbReference>
<evidence type="ECO:0000313" key="2">
    <source>
        <dbReference type="EMBL" id="VAW86545.1"/>
    </source>
</evidence>
<organism evidence="2">
    <name type="scientific">hydrothermal vent metagenome</name>
    <dbReference type="NCBI Taxonomy" id="652676"/>
    <lineage>
        <taxon>unclassified sequences</taxon>
        <taxon>metagenomes</taxon>
        <taxon>ecological metagenomes</taxon>
    </lineage>
</organism>
<protein>
    <recommendedName>
        <fullName evidence="1">J domain-containing protein</fullName>
    </recommendedName>
</protein>
<feature type="domain" description="J" evidence="1">
    <location>
        <begin position="1"/>
        <end position="54"/>
    </location>
</feature>
<dbReference type="PROSITE" id="PS50076">
    <property type="entry name" value="DNAJ_2"/>
    <property type="match status" value="1"/>
</dbReference>
<reference evidence="2" key="1">
    <citation type="submission" date="2018-06" db="EMBL/GenBank/DDBJ databases">
        <authorList>
            <person name="Zhirakovskaya E."/>
        </authorList>
    </citation>
    <scope>NUCLEOTIDE SEQUENCE</scope>
</reference>